<dbReference type="AlphaFoldDB" id="S2VZS9"/>
<reference evidence="2 3" key="1">
    <citation type="submission" date="2013-04" db="EMBL/GenBank/DDBJ databases">
        <title>The Genome Sequence of Propionimicrobium lymphophilum ACS-093-V-SCH5.</title>
        <authorList>
            <consortium name="The Broad Institute Genomics Platform"/>
            <person name="Earl A."/>
            <person name="Ward D."/>
            <person name="Feldgarden M."/>
            <person name="Gevers D."/>
            <person name="Saerens B."/>
            <person name="Vaneechoutte M."/>
            <person name="Walker B."/>
            <person name="Young S."/>
            <person name="Zeng Q."/>
            <person name="Gargeya S."/>
            <person name="Fitzgerald M."/>
            <person name="Haas B."/>
            <person name="Abouelleil A."/>
            <person name="Allen A.W."/>
            <person name="Alvarado L."/>
            <person name="Arachchi H.M."/>
            <person name="Berlin A.M."/>
            <person name="Chapman S.B."/>
            <person name="Gainer-Dewar J."/>
            <person name="Goldberg J."/>
            <person name="Griggs A."/>
            <person name="Gujja S."/>
            <person name="Hansen M."/>
            <person name="Howarth C."/>
            <person name="Imamovic A."/>
            <person name="Ireland A."/>
            <person name="Larimer J."/>
            <person name="McCowan C."/>
            <person name="Murphy C."/>
            <person name="Pearson M."/>
            <person name="Poon T.W."/>
            <person name="Priest M."/>
            <person name="Roberts A."/>
            <person name="Saif S."/>
            <person name="Shea T."/>
            <person name="Sisk P."/>
            <person name="Sykes S."/>
            <person name="Wortman J."/>
            <person name="Nusbaum C."/>
            <person name="Birren B."/>
        </authorList>
    </citation>
    <scope>NUCLEOTIDE SEQUENCE [LARGE SCALE GENOMIC DNA]</scope>
    <source>
        <strain evidence="2 3">ACS-093-V-SCH5</strain>
    </source>
</reference>
<dbReference type="InterPro" id="IPR004879">
    <property type="entry name" value="Ssp411-like_TRX"/>
</dbReference>
<keyword evidence="3" id="KW-1185">Reference proteome</keyword>
<evidence type="ECO:0000313" key="3">
    <source>
        <dbReference type="Proteomes" id="UP000014417"/>
    </source>
</evidence>
<dbReference type="CDD" id="cd02955">
    <property type="entry name" value="SSP411"/>
    <property type="match status" value="1"/>
</dbReference>
<dbReference type="PIRSF" id="PIRSF006402">
    <property type="entry name" value="UCP006402_thioredoxin"/>
    <property type="match status" value="1"/>
</dbReference>
<dbReference type="InterPro" id="IPR012341">
    <property type="entry name" value="6hp_glycosidase-like_sf"/>
</dbReference>
<dbReference type="SUPFAM" id="SSF48208">
    <property type="entry name" value="Six-hairpin glycosidases"/>
    <property type="match status" value="1"/>
</dbReference>
<evidence type="ECO:0000259" key="1">
    <source>
        <dbReference type="Pfam" id="PF03190"/>
    </source>
</evidence>
<gene>
    <name evidence="2" type="ORF">HMPREF9306_00557</name>
</gene>
<dbReference type="EMBL" id="AGZR01000005">
    <property type="protein sequence ID" value="EPD33028.1"/>
    <property type="molecule type" value="Genomic_DNA"/>
</dbReference>
<accession>S2VZS9</accession>
<dbReference type="STRING" id="883161.HMPREF9306_00557"/>
<protein>
    <recommendedName>
        <fullName evidence="1">Spermatogenesis-associated protein 20-like TRX domain-containing protein</fullName>
    </recommendedName>
</protein>
<name>S2VZS9_9ACTN</name>
<dbReference type="PANTHER" id="PTHR42899:SF1">
    <property type="entry name" value="SPERMATOGENESIS-ASSOCIATED PROTEIN 20"/>
    <property type="match status" value="1"/>
</dbReference>
<dbReference type="InterPro" id="IPR008928">
    <property type="entry name" value="6-hairpin_glycosidase_sf"/>
</dbReference>
<sequence length="669" mass="73544">MANRLKEASSAYLRAHAGNPVDWWRWGAEAFEEAKRRDVPVFVSVGYSSCHWCHVMNKESFSDEATAALLNDNFVAIKVDRQERPDVDAVMMRATQAMTGQGGWPNTVFLTPDGRPFFAGTYYPDKPRDGLPSFRQVLLAIYDAWNSRKQEAVESAATLTEHLKEMNETRPVEGDVDPVQLVGNILSTFDEKHAGFGGAPKFFNAPALDALLVRTDKLANEVALITLEFITRGGVYDQVGGGFHRYAVDAGWEVPHFEKMLYDNALMLGTLTRGWVRALPGQETEQRELLERAIRGTVGWLLREMQLPSGAFAASQDAEVSYYLWNAKMLDEVLSGNSRFAQGVFHVTFEGNMPAGSDAEKDGSGLSTLQFHGNPAPERIRRVCAQLLAARQHRGLPERDEAVVVAWNGYLIESLVRASIVLNEPDWLAAAKTAAEDIWSRWVNSSDTKIGSTSDYAASALGFARLSGALGDATWLLRAQQILDAALELFGHPDGGFWDAVEDPLLFDRPRQLSDDAYPSATATMIAALRLVAQLTDKPEYDERADLACESLREILSDAPRFAGWALADELSKLEAADGRGPAQIVIVDESADAFSEMSQAAFRLAPFGSAIVVAQPETEGFGELLEGRNAIDGKPTAYVCHGNRCEQPITDWADLRELLWGPAPAENV</sequence>
<comment type="caution">
    <text evidence="2">The sequence shown here is derived from an EMBL/GenBank/DDBJ whole genome shotgun (WGS) entry which is preliminary data.</text>
</comment>
<dbReference type="Proteomes" id="UP000014417">
    <property type="component" value="Unassembled WGS sequence"/>
</dbReference>
<dbReference type="HOGENOM" id="CLU_014051_4_2_11"/>
<dbReference type="PANTHER" id="PTHR42899">
    <property type="entry name" value="SPERMATOGENESIS-ASSOCIATED PROTEIN 20"/>
    <property type="match status" value="1"/>
</dbReference>
<evidence type="ECO:0000313" key="2">
    <source>
        <dbReference type="EMBL" id="EPD33028.1"/>
    </source>
</evidence>
<dbReference type="InterPro" id="IPR036249">
    <property type="entry name" value="Thioredoxin-like_sf"/>
</dbReference>
<dbReference type="PATRIC" id="fig|883161.3.peg.564"/>
<organism evidence="2 3">
    <name type="scientific">Propionimicrobium lymphophilum ACS-093-V-SCH5</name>
    <dbReference type="NCBI Taxonomy" id="883161"/>
    <lineage>
        <taxon>Bacteria</taxon>
        <taxon>Bacillati</taxon>
        <taxon>Actinomycetota</taxon>
        <taxon>Actinomycetes</taxon>
        <taxon>Propionibacteriales</taxon>
        <taxon>Propionibacteriaceae</taxon>
        <taxon>Propionimicrobium</taxon>
    </lineage>
</organism>
<dbReference type="RefSeq" id="WP_016455403.1">
    <property type="nucleotide sequence ID" value="NZ_KE150269.1"/>
</dbReference>
<dbReference type="Pfam" id="PF03190">
    <property type="entry name" value="Thioredox_DsbH"/>
    <property type="match status" value="1"/>
</dbReference>
<dbReference type="OrthoDB" id="9762614at2"/>
<dbReference type="InterPro" id="IPR024705">
    <property type="entry name" value="Ssp411"/>
</dbReference>
<dbReference type="Gene3D" id="3.40.30.10">
    <property type="entry name" value="Glutaredoxin"/>
    <property type="match status" value="1"/>
</dbReference>
<dbReference type="Gene3D" id="1.50.10.10">
    <property type="match status" value="1"/>
</dbReference>
<dbReference type="SUPFAM" id="SSF52833">
    <property type="entry name" value="Thioredoxin-like"/>
    <property type="match status" value="1"/>
</dbReference>
<proteinExistence type="predicted"/>
<dbReference type="GO" id="GO:0005975">
    <property type="term" value="P:carbohydrate metabolic process"/>
    <property type="evidence" value="ECO:0007669"/>
    <property type="project" value="InterPro"/>
</dbReference>
<feature type="domain" description="Spermatogenesis-associated protein 20-like TRX" evidence="1">
    <location>
        <begin position="3"/>
        <end position="163"/>
    </location>
</feature>